<dbReference type="EMBL" id="BAAAKV010000038">
    <property type="protein sequence ID" value="GAA1180285.1"/>
    <property type="molecule type" value="Genomic_DNA"/>
</dbReference>
<protein>
    <submittedName>
        <fullName evidence="1">Uncharacterized protein</fullName>
    </submittedName>
</protein>
<name>A0ABN1UXY0_9ACTN</name>
<reference evidence="1 2" key="1">
    <citation type="journal article" date="2019" name="Int. J. Syst. Evol. Microbiol.">
        <title>The Global Catalogue of Microorganisms (GCM) 10K type strain sequencing project: providing services to taxonomists for standard genome sequencing and annotation.</title>
        <authorList>
            <consortium name="The Broad Institute Genomics Platform"/>
            <consortium name="The Broad Institute Genome Sequencing Center for Infectious Disease"/>
            <person name="Wu L."/>
            <person name="Ma J."/>
        </authorList>
    </citation>
    <scope>NUCLEOTIDE SEQUENCE [LARGE SCALE GENOMIC DNA]</scope>
    <source>
        <strain evidence="1 2">JCM 12696</strain>
    </source>
</reference>
<comment type="caution">
    <text evidence="1">The sequence shown here is derived from an EMBL/GenBank/DDBJ whole genome shotgun (WGS) entry which is preliminary data.</text>
</comment>
<proteinExistence type="predicted"/>
<organism evidence="1 2">
    <name type="scientific">Streptomyces hebeiensis</name>
    <dbReference type="NCBI Taxonomy" id="229486"/>
    <lineage>
        <taxon>Bacteria</taxon>
        <taxon>Bacillati</taxon>
        <taxon>Actinomycetota</taxon>
        <taxon>Actinomycetes</taxon>
        <taxon>Kitasatosporales</taxon>
        <taxon>Streptomycetaceae</taxon>
        <taxon>Streptomyces</taxon>
    </lineage>
</organism>
<dbReference type="RefSeq" id="WP_344278825.1">
    <property type="nucleotide sequence ID" value="NZ_BAAAKV010000038.1"/>
</dbReference>
<accession>A0ABN1UXY0</accession>
<keyword evidence="2" id="KW-1185">Reference proteome</keyword>
<evidence type="ECO:0000313" key="2">
    <source>
        <dbReference type="Proteomes" id="UP001501371"/>
    </source>
</evidence>
<dbReference type="Proteomes" id="UP001501371">
    <property type="component" value="Unassembled WGS sequence"/>
</dbReference>
<evidence type="ECO:0000313" key="1">
    <source>
        <dbReference type="EMBL" id="GAA1180285.1"/>
    </source>
</evidence>
<sequence length="145" mass="15255">MRSLYVRSTALHASIRRIAVVLFSAVTVVGIFSAPAQAGSYTSSLSGVAAGFESTRWNETSSATTTTIKFTGCSGGNTVVNVTLAKDIANLPDTYYVKAAFTQCFASSTATSTGEWADHGAGKYYFIVNDGGGDRVSVRTLTVSW</sequence>
<gene>
    <name evidence="1" type="ORF">GCM10009654_41850</name>
</gene>